<name>A0A1Y5P4Z8_9MYCO</name>
<protein>
    <submittedName>
        <fullName evidence="1">Uncharacterized protein</fullName>
    </submittedName>
</protein>
<dbReference type="AlphaFoldDB" id="A0A1Y5P4Z8"/>
<organism evidence="1">
    <name type="scientific">uncultured Mycobacterium sp</name>
    <dbReference type="NCBI Taxonomy" id="171292"/>
    <lineage>
        <taxon>Bacteria</taxon>
        <taxon>Bacillati</taxon>
        <taxon>Actinomycetota</taxon>
        <taxon>Actinomycetes</taxon>
        <taxon>Mycobacteriales</taxon>
        <taxon>Mycobacteriaceae</taxon>
        <taxon>Mycobacterium</taxon>
        <taxon>environmental samples</taxon>
    </lineage>
</organism>
<reference evidence="1" key="1">
    <citation type="submission" date="2016-03" db="EMBL/GenBank/DDBJ databases">
        <authorList>
            <person name="Ploux O."/>
        </authorList>
    </citation>
    <scope>NUCLEOTIDE SEQUENCE</scope>
    <source>
        <strain evidence="1">UC10</strain>
    </source>
</reference>
<gene>
    <name evidence="1" type="ORF">MHPYR_180045</name>
</gene>
<sequence length="88" mass="9921">MSETLQRKPTQHQSWPLTDIAKMMDAWSVLMADGWRGGVNPLGDSFRLEVHKGDSDIIADIGEWLVDDYGLRKITADERAANYDVVES</sequence>
<accession>A0A1Y5P4Z8</accession>
<evidence type="ECO:0000313" key="1">
    <source>
        <dbReference type="EMBL" id="SBS73765.1"/>
    </source>
</evidence>
<dbReference type="EMBL" id="FLQS01000010">
    <property type="protein sequence ID" value="SBS73765.1"/>
    <property type="molecule type" value="Genomic_DNA"/>
</dbReference>
<proteinExistence type="predicted"/>